<dbReference type="SUPFAM" id="SSF56801">
    <property type="entry name" value="Acetyl-CoA synthetase-like"/>
    <property type="match status" value="1"/>
</dbReference>
<keyword evidence="4" id="KW-0472">Membrane</keyword>
<comment type="caution">
    <text evidence="6">The sequence shown here is derived from an EMBL/GenBank/DDBJ whole genome shotgun (WGS) entry which is preliminary data.</text>
</comment>
<keyword evidence="4" id="KW-1133">Transmembrane helix</keyword>
<dbReference type="GO" id="GO:0070566">
    <property type="term" value="F:adenylyltransferase activity"/>
    <property type="evidence" value="ECO:0007669"/>
    <property type="project" value="TreeGrafter"/>
</dbReference>
<dbReference type="PROSITE" id="PS00455">
    <property type="entry name" value="AMP_BINDING"/>
    <property type="match status" value="1"/>
</dbReference>
<name>A0A967KDJ7_9PROT</name>
<proteinExistence type="inferred from homology"/>
<feature type="transmembrane region" description="Helical" evidence="4">
    <location>
        <begin position="194"/>
        <end position="215"/>
    </location>
</feature>
<dbReference type="CDD" id="cd07989">
    <property type="entry name" value="LPLAT_AGPAT-like"/>
    <property type="match status" value="1"/>
</dbReference>
<dbReference type="PROSITE" id="PS50075">
    <property type="entry name" value="CARRIER"/>
    <property type="match status" value="1"/>
</dbReference>
<sequence>MECAVSGKDHSSGRSSGKPLATAEPAGPQATGRLLGLVGDLVEELHPGRSGRVQLGLDSQLDRDLGFDSLGRVELLYRLERAFGVSLPEALLGEAETPGDLLIAILSAEGREKPALDMKSTLGVLGAVEAAPRQAATLPEVLDWHVQAHPERPHLQLLTESGQEETLTYTELSVRARSVAAGLRERGLAPAERVAIMLPTGAAFFAAFFGILYAGGVPVPIYPPMRRSQIEEHLRRQAKILQNAGASFLIVGAEAHPVAVLLRSQVTALQAIATVEELTLSTSVKLPEAASSLATALIQYTSGSTGDPKGVVLSHQNLLSNIRAMGDQMEASSSDVFVSWLPLYHDMGLIGAWLGSLYYAAPAVIMSPISFLARPERWLWAIHRHRGTLSAAPNFAFELCLHRIDAASIEGLDLGSLRFVANGAEPINPDTIRRFTDRFADYGFRREAMKPVYGLAESAVGLAFPPSTRAPVIDQIERSALSVNGLAVPTTADDATKIEFVACGRPLPGHEIRIVDATGQELGERRQGRLHFRGPSATKGYFQNESKNRELFVEDWLDSGDLAYEAGGDVFITGRIKDVILRAGRNIYPQEVEEAVGEVEGLRKGCTAVFGSPDPTSGTERVVILAETRATDLEIMADLRRRVSEVTLDILENPPDEVVLVPPRTVPKTSSGKVRRAAARALYEEGRLGVKSTPLWWQVVRLILAGLRPQARRGLNVLASLFYAGYWWGVIFLLGGLVWPLALVLPGEGMRWTLLHYAARLAFRLLAIPVEIRGGEGLPHGGCVVVANHASYIDGLILAASVSGPLAFVAKRELAAQRVAGPFLRRLGTVFVERFDREASVQELDSVLAAARAGKRLVFFAEGTFTRAPGLLPFRLGAFIASCQAKLPVVPIALQGTRSVMRSNYWFPRRGQVKVTIGEPIRPDGEDFNAALRLRDKVRHKILAHCGEPDLER</sequence>
<evidence type="ECO:0000256" key="1">
    <source>
        <dbReference type="ARBA" id="ARBA00006432"/>
    </source>
</evidence>
<evidence type="ECO:0000313" key="7">
    <source>
        <dbReference type="Proteomes" id="UP000761264"/>
    </source>
</evidence>
<dbReference type="InterPro" id="IPR000873">
    <property type="entry name" value="AMP-dep_synth/lig_dom"/>
</dbReference>
<dbReference type="Gene3D" id="3.30.300.30">
    <property type="match status" value="1"/>
</dbReference>
<dbReference type="FunFam" id="3.40.50.12780:FF:000013">
    <property type="entry name" value="Long-chain-fatty-acid--AMP ligase FadD32"/>
    <property type="match status" value="1"/>
</dbReference>
<dbReference type="InterPro" id="IPR020845">
    <property type="entry name" value="AMP-binding_CS"/>
</dbReference>
<organism evidence="6 7">
    <name type="scientific">Pelagibius litoralis</name>
    <dbReference type="NCBI Taxonomy" id="374515"/>
    <lineage>
        <taxon>Bacteria</taxon>
        <taxon>Pseudomonadati</taxon>
        <taxon>Pseudomonadota</taxon>
        <taxon>Alphaproteobacteria</taxon>
        <taxon>Rhodospirillales</taxon>
        <taxon>Rhodovibrionaceae</taxon>
        <taxon>Pelagibius</taxon>
    </lineage>
</organism>
<gene>
    <name evidence="6" type="ORF">HBA54_22970</name>
</gene>
<feature type="domain" description="Carrier" evidence="5">
    <location>
        <begin position="28"/>
        <end position="109"/>
    </location>
</feature>
<protein>
    <submittedName>
        <fullName evidence="6">AMP-binding protein</fullName>
    </submittedName>
</protein>
<dbReference type="GO" id="GO:0016874">
    <property type="term" value="F:ligase activity"/>
    <property type="evidence" value="ECO:0007669"/>
    <property type="project" value="UniProtKB-KW"/>
</dbReference>
<keyword evidence="7" id="KW-1185">Reference proteome</keyword>
<dbReference type="Proteomes" id="UP000761264">
    <property type="component" value="Unassembled WGS sequence"/>
</dbReference>
<feature type="transmembrane region" description="Helical" evidence="4">
    <location>
        <begin position="350"/>
        <end position="373"/>
    </location>
</feature>
<dbReference type="GO" id="GO:0006633">
    <property type="term" value="P:fatty acid biosynthetic process"/>
    <property type="evidence" value="ECO:0007669"/>
    <property type="project" value="TreeGrafter"/>
</dbReference>
<reference evidence="6" key="1">
    <citation type="submission" date="2020-03" db="EMBL/GenBank/DDBJ databases">
        <title>Genome of Pelagibius litoralis DSM 21314T.</title>
        <authorList>
            <person name="Wang G."/>
        </authorList>
    </citation>
    <scope>NUCLEOTIDE SEQUENCE</scope>
    <source>
        <strain evidence="6">DSM 21314</strain>
    </source>
</reference>
<dbReference type="SUPFAM" id="SSF47336">
    <property type="entry name" value="ACP-like"/>
    <property type="match status" value="1"/>
</dbReference>
<dbReference type="Pfam" id="PF01553">
    <property type="entry name" value="Acyltransferase"/>
    <property type="match status" value="1"/>
</dbReference>
<evidence type="ECO:0000256" key="3">
    <source>
        <dbReference type="SAM" id="MobiDB-lite"/>
    </source>
</evidence>
<dbReference type="Pfam" id="PF00550">
    <property type="entry name" value="PP-binding"/>
    <property type="match status" value="1"/>
</dbReference>
<dbReference type="GO" id="GO:0016746">
    <property type="term" value="F:acyltransferase activity"/>
    <property type="evidence" value="ECO:0007669"/>
    <property type="project" value="InterPro"/>
</dbReference>
<evidence type="ECO:0000256" key="2">
    <source>
        <dbReference type="ARBA" id="ARBA00022598"/>
    </source>
</evidence>
<dbReference type="AlphaFoldDB" id="A0A967KDJ7"/>
<dbReference type="Pfam" id="PF00501">
    <property type="entry name" value="AMP-binding"/>
    <property type="match status" value="1"/>
</dbReference>
<dbReference type="InterPro" id="IPR009081">
    <property type="entry name" value="PP-bd_ACP"/>
</dbReference>
<dbReference type="GO" id="GO:0005886">
    <property type="term" value="C:plasma membrane"/>
    <property type="evidence" value="ECO:0007669"/>
    <property type="project" value="TreeGrafter"/>
</dbReference>
<feature type="transmembrane region" description="Helical" evidence="4">
    <location>
        <begin position="717"/>
        <end position="742"/>
    </location>
</feature>
<accession>A0A967KDJ7</accession>
<dbReference type="GO" id="GO:0071766">
    <property type="term" value="P:Actinobacterium-type cell wall biogenesis"/>
    <property type="evidence" value="ECO:0007669"/>
    <property type="project" value="UniProtKB-ARBA"/>
</dbReference>
<dbReference type="InterPro" id="IPR042099">
    <property type="entry name" value="ANL_N_sf"/>
</dbReference>
<evidence type="ECO:0000256" key="4">
    <source>
        <dbReference type="SAM" id="Phobius"/>
    </source>
</evidence>
<evidence type="ECO:0000259" key="5">
    <source>
        <dbReference type="PROSITE" id="PS50075"/>
    </source>
</evidence>
<dbReference type="SMART" id="SM00563">
    <property type="entry name" value="PlsC"/>
    <property type="match status" value="1"/>
</dbReference>
<feature type="region of interest" description="Disordered" evidence="3">
    <location>
        <begin position="1"/>
        <end position="29"/>
    </location>
</feature>
<dbReference type="CDD" id="cd05931">
    <property type="entry name" value="FAAL"/>
    <property type="match status" value="1"/>
</dbReference>
<comment type="similarity">
    <text evidence="1">Belongs to the ATP-dependent AMP-binding enzyme family.</text>
</comment>
<dbReference type="PANTHER" id="PTHR22754:SF32">
    <property type="entry name" value="DISCO-INTERACTING PROTEIN 2"/>
    <property type="match status" value="1"/>
</dbReference>
<keyword evidence="2" id="KW-0436">Ligase</keyword>
<evidence type="ECO:0000313" key="6">
    <source>
        <dbReference type="EMBL" id="NIA71459.1"/>
    </source>
</evidence>
<dbReference type="InterPro" id="IPR045851">
    <property type="entry name" value="AMP-bd_C_sf"/>
</dbReference>
<keyword evidence="4" id="KW-0812">Transmembrane</keyword>
<dbReference type="InterPro" id="IPR040097">
    <property type="entry name" value="FAAL/FAAC"/>
</dbReference>
<dbReference type="SUPFAM" id="SSF69593">
    <property type="entry name" value="Glycerol-3-phosphate (1)-acyltransferase"/>
    <property type="match status" value="1"/>
</dbReference>
<dbReference type="Gene3D" id="3.40.50.12780">
    <property type="entry name" value="N-terminal domain of ligase-like"/>
    <property type="match status" value="1"/>
</dbReference>
<dbReference type="InterPro" id="IPR002123">
    <property type="entry name" value="Plipid/glycerol_acylTrfase"/>
</dbReference>
<dbReference type="Gene3D" id="1.10.1200.10">
    <property type="entry name" value="ACP-like"/>
    <property type="match status" value="1"/>
</dbReference>
<dbReference type="EMBL" id="JAAQPH010000022">
    <property type="protein sequence ID" value="NIA71459.1"/>
    <property type="molecule type" value="Genomic_DNA"/>
</dbReference>
<dbReference type="PANTHER" id="PTHR22754">
    <property type="entry name" value="DISCO-INTERACTING PROTEIN 2 DIP2 -RELATED"/>
    <property type="match status" value="1"/>
</dbReference>
<dbReference type="InterPro" id="IPR036736">
    <property type="entry name" value="ACP-like_sf"/>
</dbReference>